<accession>A0A0M8ZSZ3</accession>
<evidence type="ECO:0000313" key="1">
    <source>
        <dbReference type="EMBL" id="KOX69356.1"/>
    </source>
</evidence>
<keyword evidence="2" id="KW-1185">Reference proteome</keyword>
<dbReference type="OrthoDB" id="10506212at2759"/>
<sequence length="179" mass="20409">MRKITIRRQHWTPDSQFTWELAEIGASIDRIKLIEPRGRSVPEEARQQYALSERIAYHGRAAIYTSVAAGAQYHGLYHSAATAHAAPQNLGAVHSLIGKSPANHHQSLSALKEKEKRKIVKKVKQEMFKFLQTVFSIRSQIPNFQTNKQKGKEENSNNLLKNKEAVVFPIHKNVKLYKD</sequence>
<gene>
    <name evidence="1" type="ORF">WN51_06356</name>
</gene>
<dbReference type="AlphaFoldDB" id="A0A0M8ZSZ3"/>
<organism evidence="1 2">
    <name type="scientific">Melipona quadrifasciata</name>
    <dbReference type="NCBI Taxonomy" id="166423"/>
    <lineage>
        <taxon>Eukaryota</taxon>
        <taxon>Metazoa</taxon>
        <taxon>Ecdysozoa</taxon>
        <taxon>Arthropoda</taxon>
        <taxon>Hexapoda</taxon>
        <taxon>Insecta</taxon>
        <taxon>Pterygota</taxon>
        <taxon>Neoptera</taxon>
        <taxon>Endopterygota</taxon>
        <taxon>Hymenoptera</taxon>
        <taxon>Apocrita</taxon>
        <taxon>Aculeata</taxon>
        <taxon>Apoidea</taxon>
        <taxon>Anthophila</taxon>
        <taxon>Apidae</taxon>
        <taxon>Melipona</taxon>
    </lineage>
</organism>
<name>A0A0M8ZSZ3_9HYME</name>
<dbReference type="Proteomes" id="UP000053105">
    <property type="component" value="Unassembled WGS sequence"/>
</dbReference>
<dbReference type="EMBL" id="KQ435894">
    <property type="protein sequence ID" value="KOX69356.1"/>
    <property type="molecule type" value="Genomic_DNA"/>
</dbReference>
<evidence type="ECO:0000313" key="2">
    <source>
        <dbReference type="Proteomes" id="UP000053105"/>
    </source>
</evidence>
<proteinExistence type="predicted"/>
<protein>
    <submittedName>
        <fullName evidence="1">Uncharacterized protein</fullName>
    </submittedName>
</protein>
<reference evidence="1 2" key="1">
    <citation type="submission" date="2015-07" db="EMBL/GenBank/DDBJ databases">
        <title>The genome of Melipona quadrifasciata.</title>
        <authorList>
            <person name="Pan H."/>
            <person name="Kapheim K."/>
        </authorList>
    </citation>
    <scope>NUCLEOTIDE SEQUENCE [LARGE SCALE GENOMIC DNA]</scope>
    <source>
        <strain evidence="1">0111107301</strain>
        <tissue evidence="1">Whole body</tissue>
    </source>
</reference>